<sequence length="220" mass="23657">MAQVLTVNVAHPRPNTAEGRAVTGIDKRPVTGAVAVRAPGPMHGGLGSGLVGDIIGDQQFHGGDDQAVYAYAREDLDAWQVRLDREIANGEFGENLTTAGIDVTNALIGERWRVGKAGLELEVSRPRIPCRTFANWLQLNGWVKTFTRTAIPGAYFRLVTPGSVAGGDDVTVTHRPDHDVTIGVVFRALTLEPGLLPQILRADALAEPIRELAERRINAG</sequence>
<gene>
    <name evidence="2" type="ORF">FR943_15130</name>
</gene>
<reference evidence="2 3" key="1">
    <citation type="journal article" date="2021" name="Sci. Rep.">
        <title>Phenotypic and genomic hallmarks of a novel, potentially pathogenic rapidly growing Mycobacterium species related to the Mycobacterium fortuitum complex.</title>
        <authorList>
            <person name="Gharbi R."/>
            <person name="Khanna V."/>
            <person name="Frigui W."/>
            <person name="Mhenni B."/>
            <person name="Brosch R."/>
            <person name="Mardassi H."/>
        </authorList>
    </citation>
    <scope>NUCLEOTIDE SEQUENCE [LARGE SCALE GENOMIC DNA]</scope>
    <source>
        <strain evidence="2 3">TNTM28</strain>
    </source>
</reference>
<dbReference type="InterPro" id="IPR005302">
    <property type="entry name" value="MoCF_Sase_C"/>
</dbReference>
<dbReference type="EMBL" id="VOMB01000018">
    <property type="protein sequence ID" value="MBU9765172.1"/>
    <property type="molecule type" value="Genomic_DNA"/>
</dbReference>
<evidence type="ECO:0000259" key="1">
    <source>
        <dbReference type="PROSITE" id="PS51340"/>
    </source>
</evidence>
<feature type="domain" description="MOSC" evidence="1">
    <location>
        <begin position="36"/>
        <end position="173"/>
    </location>
</feature>
<evidence type="ECO:0000313" key="3">
    <source>
        <dbReference type="Proteomes" id="UP000812982"/>
    </source>
</evidence>
<proteinExistence type="predicted"/>
<dbReference type="Proteomes" id="UP000812982">
    <property type="component" value="Unassembled WGS sequence"/>
</dbReference>
<evidence type="ECO:0000313" key="2">
    <source>
        <dbReference type="EMBL" id="MBU9765172.1"/>
    </source>
</evidence>
<comment type="caution">
    <text evidence="2">The sequence shown here is derived from an EMBL/GenBank/DDBJ whole genome shotgun (WGS) entry which is preliminary data.</text>
</comment>
<dbReference type="PROSITE" id="PS51340">
    <property type="entry name" value="MOSC"/>
    <property type="match status" value="1"/>
</dbReference>
<keyword evidence="3" id="KW-1185">Reference proteome</keyword>
<organism evidence="2 3">
    <name type="scientific">[Mycobacterium] fortunisiensis</name>
    <dbReference type="NCBI Taxonomy" id="2600579"/>
    <lineage>
        <taxon>Bacteria</taxon>
        <taxon>Bacillati</taxon>
        <taxon>Actinomycetota</taxon>
        <taxon>Actinomycetes</taxon>
        <taxon>Mycobacteriales</taxon>
        <taxon>Mycobacteriaceae</taxon>
        <taxon>Mycolicibacterium</taxon>
    </lineage>
</organism>
<dbReference type="PANTHER" id="PTHR30212">
    <property type="entry name" value="PROTEIN YIIM"/>
    <property type="match status" value="1"/>
</dbReference>
<dbReference type="InterPro" id="IPR052353">
    <property type="entry name" value="Benzoxazolinone_Detox_Enz"/>
</dbReference>
<dbReference type="Pfam" id="PF03473">
    <property type="entry name" value="MOSC"/>
    <property type="match status" value="1"/>
</dbReference>
<accession>A0ABS6KNK3</accession>
<protein>
    <submittedName>
        <fullName evidence="2">MOSC domain-containing protein</fullName>
    </submittedName>
</protein>
<dbReference type="RefSeq" id="WP_217158557.1">
    <property type="nucleotide sequence ID" value="NZ_VOMB01000018.1"/>
</dbReference>
<dbReference type="PANTHER" id="PTHR30212:SF2">
    <property type="entry name" value="PROTEIN YIIM"/>
    <property type="match status" value="1"/>
</dbReference>
<name>A0ABS6KNK3_9MYCO</name>